<dbReference type="AlphaFoldDB" id="A0A166VGX2"/>
<keyword evidence="2" id="KW-1185">Reference proteome</keyword>
<evidence type="ECO:0000313" key="1">
    <source>
        <dbReference type="EMBL" id="KZP32715.1"/>
    </source>
</evidence>
<dbReference type="Proteomes" id="UP000076532">
    <property type="component" value="Unassembled WGS sequence"/>
</dbReference>
<evidence type="ECO:0000313" key="2">
    <source>
        <dbReference type="Proteomes" id="UP000076532"/>
    </source>
</evidence>
<accession>A0A166VGX2</accession>
<proteinExistence type="predicted"/>
<protein>
    <recommendedName>
        <fullName evidence="3">F-box domain-containing protein</fullName>
    </recommendedName>
</protein>
<reference evidence="1 2" key="1">
    <citation type="journal article" date="2016" name="Mol. Biol. Evol.">
        <title>Comparative Genomics of Early-Diverging Mushroom-Forming Fungi Provides Insights into the Origins of Lignocellulose Decay Capabilities.</title>
        <authorList>
            <person name="Nagy L.G."/>
            <person name="Riley R."/>
            <person name="Tritt A."/>
            <person name="Adam C."/>
            <person name="Daum C."/>
            <person name="Floudas D."/>
            <person name="Sun H."/>
            <person name="Yadav J.S."/>
            <person name="Pangilinan J."/>
            <person name="Larsson K.H."/>
            <person name="Matsuura K."/>
            <person name="Barry K."/>
            <person name="Labutti K."/>
            <person name="Kuo R."/>
            <person name="Ohm R.A."/>
            <person name="Bhattacharya S.S."/>
            <person name="Shirouzu T."/>
            <person name="Yoshinaga Y."/>
            <person name="Martin F.M."/>
            <person name="Grigoriev I.V."/>
            <person name="Hibbett D.S."/>
        </authorList>
    </citation>
    <scope>NUCLEOTIDE SEQUENCE [LARGE SCALE GENOMIC DNA]</scope>
    <source>
        <strain evidence="1 2">CBS 109695</strain>
    </source>
</reference>
<gene>
    <name evidence="1" type="ORF">FIBSPDRAFT_1036808</name>
</gene>
<dbReference type="EMBL" id="KV417485">
    <property type="protein sequence ID" value="KZP32715.1"/>
    <property type="molecule type" value="Genomic_DNA"/>
</dbReference>
<organism evidence="1 2">
    <name type="scientific">Athelia psychrophila</name>
    <dbReference type="NCBI Taxonomy" id="1759441"/>
    <lineage>
        <taxon>Eukaryota</taxon>
        <taxon>Fungi</taxon>
        <taxon>Dikarya</taxon>
        <taxon>Basidiomycota</taxon>
        <taxon>Agaricomycotina</taxon>
        <taxon>Agaricomycetes</taxon>
        <taxon>Agaricomycetidae</taxon>
        <taxon>Atheliales</taxon>
        <taxon>Atheliaceae</taxon>
        <taxon>Athelia</taxon>
    </lineage>
</organism>
<dbReference type="Gene3D" id="3.80.10.10">
    <property type="entry name" value="Ribonuclease Inhibitor"/>
    <property type="match status" value="1"/>
</dbReference>
<dbReference type="OrthoDB" id="3020018at2759"/>
<dbReference type="InterPro" id="IPR032675">
    <property type="entry name" value="LRR_dom_sf"/>
</dbReference>
<evidence type="ECO:0008006" key="3">
    <source>
        <dbReference type="Google" id="ProtNLM"/>
    </source>
</evidence>
<name>A0A166VGX2_9AGAM</name>
<sequence>MHLSDNDTTLQSTLPPEILFAILDAEDVGLASLQSFRLTCRLHAQVAKPAMFRSLRAVLDPCPSPHDVDRLHFWTSPTIAPLVSQFDIRGVRDELNHTAEVPFILKRLALFANLRSCSLSMLQSPIDDSIMTQLRNLQYLNHLSIHDCILTANDLTTLRIASISMDHKLPISAATNLQRRNWGSFLDPHHILSINLQFDQELVQTDTLRSIFDISPVPNLHAFSIAAQPHLSTLRILTSSPQFTSQLRELKLSKIGSPALSDEDFQSPVHLPFLHTYSGPCNALRLFRTGKALRTVHLGKAPAPSICATLQELSRSSTQLEELWIVFDQVTARLLELICSKFSRLTKLLLEHSREAQDTGGSYTPEELSTAFMTLGLPGQIKNVTVIFPLLDPLVFWDNMCFPDMDMVDEELVAEHLFRTCDELWEVRLWIRSDLLWKRTDFPGIDKKNHLKHSGESTYTIDLWERGKTLFT</sequence>